<dbReference type="OrthoDB" id="5871687at2759"/>
<reference evidence="1 2" key="1">
    <citation type="submission" date="2014-10" db="EMBL/GenBank/DDBJ databases">
        <title>Draft genome of the hookworm Ancylostoma caninum.</title>
        <authorList>
            <person name="Mitreva M."/>
        </authorList>
    </citation>
    <scope>NUCLEOTIDE SEQUENCE [LARGE SCALE GENOMIC DNA]</scope>
    <source>
        <strain evidence="1 2">Baltimore</strain>
    </source>
</reference>
<organism evidence="1 2">
    <name type="scientific">Ancylostoma caninum</name>
    <name type="common">Dog hookworm</name>
    <dbReference type="NCBI Taxonomy" id="29170"/>
    <lineage>
        <taxon>Eukaryota</taxon>
        <taxon>Metazoa</taxon>
        <taxon>Ecdysozoa</taxon>
        <taxon>Nematoda</taxon>
        <taxon>Chromadorea</taxon>
        <taxon>Rhabditida</taxon>
        <taxon>Rhabditina</taxon>
        <taxon>Rhabditomorpha</taxon>
        <taxon>Strongyloidea</taxon>
        <taxon>Ancylostomatidae</taxon>
        <taxon>Ancylostomatinae</taxon>
        <taxon>Ancylostoma</taxon>
    </lineage>
</organism>
<dbReference type="EMBL" id="JOJR01002422">
    <property type="protein sequence ID" value="RCN28654.1"/>
    <property type="molecule type" value="Genomic_DNA"/>
</dbReference>
<gene>
    <name evidence="1" type="ORF">ANCCAN_25601</name>
</gene>
<keyword evidence="2" id="KW-1185">Reference proteome</keyword>
<accession>A0A368F918</accession>
<dbReference type="AlphaFoldDB" id="A0A368F918"/>
<dbReference type="Proteomes" id="UP000252519">
    <property type="component" value="Unassembled WGS sequence"/>
</dbReference>
<evidence type="ECO:0000313" key="1">
    <source>
        <dbReference type="EMBL" id="RCN28654.1"/>
    </source>
</evidence>
<evidence type="ECO:0000313" key="2">
    <source>
        <dbReference type="Proteomes" id="UP000252519"/>
    </source>
</evidence>
<sequence length="48" mass="5565">MINCYASCDEGQVFYYKMNPNAQFYSKIFVDGAICEWFVVLPSCKIVK</sequence>
<comment type="caution">
    <text evidence="1">The sequence shown here is derived from an EMBL/GenBank/DDBJ whole genome shotgun (WGS) entry which is preliminary data.</text>
</comment>
<protein>
    <submittedName>
        <fullName evidence="1">Uncharacterized protein</fullName>
    </submittedName>
</protein>
<proteinExistence type="predicted"/>
<name>A0A368F918_ANCCA</name>